<dbReference type="InterPro" id="IPR002347">
    <property type="entry name" value="SDR_fam"/>
</dbReference>
<evidence type="ECO:0000256" key="1">
    <source>
        <dbReference type="ARBA" id="ARBA00006484"/>
    </source>
</evidence>
<dbReference type="Gene3D" id="3.40.50.720">
    <property type="entry name" value="NAD(P)-binding Rossmann-like Domain"/>
    <property type="match status" value="1"/>
</dbReference>
<comment type="similarity">
    <text evidence="1 3">Belongs to the short-chain dehydrogenases/reductases (SDR) family.</text>
</comment>
<dbReference type="PRINTS" id="PR00080">
    <property type="entry name" value="SDRFAMILY"/>
</dbReference>
<gene>
    <name evidence="5" type="ORF">HRJ34_25950</name>
</gene>
<name>A0A975HDV0_9SPHN</name>
<dbReference type="PANTHER" id="PTHR42760:SF133">
    <property type="entry name" value="3-OXOACYL-[ACYL-CARRIER-PROTEIN] REDUCTASE"/>
    <property type="match status" value="1"/>
</dbReference>
<sequence>MTQARVAVVIGGSKGIGAAIARRLSPSMTVVLTFSSDEAGAAATVQDIEATGGRAEAIRVDIRRPDEIIALFDLIAARHGRIDLLVNNAGVGGAGGVGDLEWDGIGAVLDVNLRAALFCTGRALRLFPETGGTILNIGSVLATQPVAGQSVYAASKAGIDAITRTLAQELGPRGIRVNAIAPGPVDTALLGADEGSKAFLGTRAALGRIGRPDDCPSSGHLAQMVAQRRGDRASSGVDV</sequence>
<dbReference type="Proteomes" id="UP000664914">
    <property type="component" value="Chromosome"/>
</dbReference>
<dbReference type="InterPro" id="IPR057326">
    <property type="entry name" value="KR_dom"/>
</dbReference>
<accession>A0A975HDV0</accession>
<evidence type="ECO:0000259" key="4">
    <source>
        <dbReference type="SMART" id="SM00822"/>
    </source>
</evidence>
<proteinExistence type="inferred from homology"/>
<dbReference type="RefSeq" id="WP_208632876.1">
    <property type="nucleotide sequence ID" value="NZ_CP059319.1"/>
</dbReference>
<dbReference type="SMART" id="SM00822">
    <property type="entry name" value="PKS_KR"/>
    <property type="match status" value="1"/>
</dbReference>
<reference evidence="5" key="1">
    <citation type="submission" date="2020-07" db="EMBL/GenBank/DDBJ databases">
        <authorList>
            <person name="Camacho E."/>
        </authorList>
    </citation>
    <scope>NUCLEOTIDE SEQUENCE</scope>
    <source>
        <strain evidence="5">MPO218</strain>
    </source>
</reference>
<dbReference type="CDD" id="cd05233">
    <property type="entry name" value="SDR_c"/>
    <property type="match status" value="1"/>
</dbReference>
<dbReference type="Pfam" id="PF00106">
    <property type="entry name" value="adh_short"/>
    <property type="match status" value="1"/>
</dbReference>
<evidence type="ECO:0000313" key="6">
    <source>
        <dbReference type="Proteomes" id="UP000664914"/>
    </source>
</evidence>
<dbReference type="PRINTS" id="PR00081">
    <property type="entry name" value="GDHRDH"/>
</dbReference>
<dbReference type="InterPro" id="IPR020904">
    <property type="entry name" value="Sc_DH/Rdtase_CS"/>
</dbReference>
<dbReference type="GO" id="GO:0016616">
    <property type="term" value="F:oxidoreductase activity, acting on the CH-OH group of donors, NAD or NADP as acceptor"/>
    <property type="evidence" value="ECO:0007669"/>
    <property type="project" value="TreeGrafter"/>
</dbReference>
<reference evidence="5" key="2">
    <citation type="submission" date="2021-04" db="EMBL/GenBank/DDBJ databases">
        <title>Isolation and genomic analysis of the ibuprofen-degrading bacterium Sphingomonas strain MPO218.</title>
        <authorList>
            <person name="Aulestia M."/>
            <person name="Flores A."/>
            <person name="Mangas E.L."/>
            <person name="Perez-Pulido A.J."/>
            <person name="Santero E."/>
            <person name="Camacho E.M."/>
        </authorList>
    </citation>
    <scope>NUCLEOTIDE SEQUENCE</scope>
    <source>
        <strain evidence="5">MPO218</strain>
    </source>
</reference>
<evidence type="ECO:0000256" key="2">
    <source>
        <dbReference type="ARBA" id="ARBA00023002"/>
    </source>
</evidence>
<protein>
    <submittedName>
        <fullName evidence="5">SDR family oxidoreductase</fullName>
    </submittedName>
</protein>
<evidence type="ECO:0000313" key="5">
    <source>
        <dbReference type="EMBL" id="QTH21702.1"/>
    </source>
</evidence>
<keyword evidence="2" id="KW-0560">Oxidoreductase</keyword>
<dbReference type="PANTHER" id="PTHR42760">
    <property type="entry name" value="SHORT-CHAIN DEHYDROGENASES/REDUCTASES FAMILY MEMBER"/>
    <property type="match status" value="1"/>
</dbReference>
<evidence type="ECO:0000256" key="3">
    <source>
        <dbReference type="RuleBase" id="RU000363"/>
    </source>
</evidence>
<feature type="domain" description="Ketoreductase" evidence="4">
    <location>
        <begin position="5"/>
        <end position="183"/>
    </location>
</feature>
<dbReference type="InterPro" id="IPR036291">
    <property type="entry name" value="NAD(P)-bd_dom_sf"/>
</dbReference>
<dbReference type="PROSITE" id="PS00061">
    <property type="entry name" value="ADH_SHORT"/>
    <property type="match status" value="1"/>
</dbReference>
<dbReference type="AlphaFoldDB" id="A0A975HDV0"/>
<dbReference type="SUPFAM" id="SSF51735">
    <property type="entry name" value="NAD(P)-binding Rossmann-fold domains"/>
    <property type="match status" value="1"/>
</dbReference>
<organism evidence="5 6">
    <name type="scientific">Rhizorhabdus wittichii</name>
    <dbReference type="NCBI Taxonomy" id="160791"/>
    <lineage>
        <taxon>Bacteria</taxon>
        <taxon>Pseudomonadati</taxon>
        <taxon>Pseudomonadota</taxon>
        <taxon>Alphaproteobacteria</taxon>
        <taxon>Sphingomonadales</taxon>
        <taxon>Sphingomonadaceae</taxon>
        <taxon>Rhizorhabdus</taxon>
    </lineage>
</organism>
<dbReference type="EMBL" id="CP059319">
    <property type="protein sequence ID" value="QTH21702.1"/>
    <property type="molecule type" value="Genomic_DNA"/>
</dbReference>